<gene>
    <name evidence="2" type="primary">alc</name>
    <name evidence="4" type="ORF">BJP25_25610</name>
</gene>
<dbReference type="Gene3D" id="2.60.120.260">
    <property type="entry name" value="Galactose-binding domain-like"/>
    <property type="match status" value="2"/>
</dbReference>
<dbReference type="HAMAP" id="MF_00813">
    <property type="entry name" value="Allantoicase"/>
    <property type="match status" value="1"/>
</dbReference>
<feature type="domain" description="Allantoicase" evidence="3">
    <location>
        <begin position="187"/>
        <end position="325"/>
    </location>
</feature>
<dbReference type="PANTHER" id="PTHR12045">
    <property type="entry name" value="ALLANTOICASE"/>
    <property type="match status" value="1"/>
</dbReference>
<organism evidence="4 5">
    <name type="scientific">Actinokineospora bangkokensis</name>
    <dbReference type="NCBI Taxonomy" id="1193682"/>
    <lineage>
        <taxon>Bacteria</taxon>
        <taxon>Bacillati</taxon>
        <taxon>Actinomycetota</taxon>
        <taxon>Actinomycetes</taxon>
        <taxon>Pseudonocardiales</taxon>
        <taxon>Pseudonocardiaceae</taxon>
        <taxon>Actinokineospora</taxon>
    </lineage>
</organism>
<evidence type="ECO:0000313" key="4">
    <source>
        <dbReference type="EMBL" id="OLR91548.1"/>
    </source>
</evidence>
<dbReference type="PIRSF" id="PIRSF016516">
    <property type="entry name" value="Allantoicase"/>
    <property type="match status" value="1"/>
</dbReference>
<comment type="pathway">
    <text evidence="2">Nitrogen metabolism; (S)-allantoin degradation; (S)-ureidoglycolate from allantoate (aminidohydrolase route): step 1/1.</text>
</comment>
<dbReference type="AlphaFoldDB" id="A0A1Q9LHN3"/>
<evidence type="ECO:0000313" key="5">
    <source>
        <dbReference type="Proteomes" id="UP000186040"/>
    </source>
</evidence>
<keyword evidence="2" id="KW-0378">Hydrolase</keyword>
<protein>
    <recommendedName>
        <fullName evidence="2">Probable allantoicase</fullName>
        <ecNumber evidence="2">3.5.3.4</ecNumber>
    </recommendedName>
    <alternativeName>
        <fullName evidence="2">Allantoate amidinohydrolase</fullName>
    </alternativeName>
</protein>
<dbReference type="GO" id="GO:0000256">
    <property type="term" value="P:allantoin catabolic process"/>
    <property type="evidence" value="ECO:0007669"/>
    <property type="project" value="UniProtKB-UniRule"/>
</dbReference>
<evidence type="ECO:0000259" key="3">
    <source>
        <dbReference type="Pfam" id="PF03561"/>
    </source>
</evidence>
<dbReference type="OrthoDB" id="2078334at2"/>
<comment type="similarity">
    <text evidence="1 2">Belongs to the allantoicase family.</text>
</comment>
<dbReference type="EMBL" id="MKQR01000021">
    <property type="protein sequence ID" value="OLR91548.1"/>
    <property type="molecule type" value="Genomic_DNA"/>
</dbReference>
<accession>A0A1Q9LHN3</accession>
<keyword evidence="2" id="KW-0659">Purine metabolism</keyword>
<dbReference type="STRING" id="1193682.BJP25_25610"/>
<comment type="caution">
    <text evidence="4">The sequence shown here is derived from an EMBL/GenBank/DDBJ whole genome shotgun (WGS) entry which is preliminary data.</text>
</comment>
<dbReference type="RefSeq" id="WP_075976619.1">
    <property type="nucleotide sequence ID" value="NZ_MKQR01000021.1"/>
</dbReference>
<name>A0A1Q9LHN3_9PSEU</name>
<dbReference type="Pfam" id="PF03561">
    <property type="entry name" value="Allantoicase"/>
    <property type="match status" value="2"/>
</dbReference>
<dbReference type="GO" id="GO:0004037">
    <property type="term" value="F:allantoicase activity"/>
    <property type="evidence" value="ECO:0007669"/>
    <property type="project" value="UniProtKB-UniRule"/>
</dbReference>
<proteinExistence type="inferred from homology"/>
<dbReference type="UniPathway" id="UPA00395">
    <property type="reaction ID" value="UER00654"/>
</dbReference>
<dbReference type="NCBIfam" id="TIGR02961">
    <property type="entry name" value="allantoicase"/>
    <property type="match status" value="1"/>
</dbReference>
<dbReference type="InterPro" id="IPR008979">
    <property type="entry name" value="Galactose-bd-like_sf"/>
</dbReference>
<evidence type="ECO:0000256" key="1">
    <source>
        <dbReference type="ARBA" id="ARBA00009242"/>
    </source>
</evidence>
<dbReference type="SUPFAM" id="SSF49785">
    <property type="entry name" value="Galactose-binding domain-like"/>
    <property type="match status" value="2"/>
</dbReference>
<dbReference type="EC" id="3.5.3.4" evidence="2"/>
<dbReference type="PANTHER" id="PTHR12045:SF3">
    <property type="entry name" value="INACTIVE ALLANTOICASE-RELATED"/>
    <property type="match status" value="1"/>
</dbReference>
<evidence type="ECO:0000256" key="2">
    <source>
        <dbReference type="HAMAP-Rule" id="MF_00813"/>
    </source>
</evidence>
<dbReference type="InterPro" id="IPR015908">
    <property type="entry name" value="Allantoicase_dom"/>
</dbReference>
<feature type="domain" description="Allantoicase" evidence="3">
    <location>
        <begin position="18"/>
        <end position="167"/>
    </location>
</feature>
<sequence>MSERAWVALVDLASRRVGGSVLWANDETFAERENLITPAPPGFRPQTFGHKGQVYDGWETRRRREPGDDTAIVRLGLPGVIAGVVVDTAFFTGNYPPECTVSACAVSGYPSPEELRAAEWEVVVPRSPLAGDTRNPFDVTSTRRYTHVKLTIHPDGGVARLRVHGSPVADPALLDLSALDLAALANGGRVVSCSNMFYSTPANLIAPGHAQVMGEGWETARRRDAGNDWVVVELAAAGVVRFVDLDTTHFKGNAPGWATVSGCDARSGDPEDPAAWFPLLPRTRLQPDTPHRFALDGAAGAREVTHARLDIHPDGGMARMRLHGALTPAGREDLLRRFAEVQG</sequence>
<dbReference type="InterPro" id="IPR005164">
    <property type="entry name" value="Allantoicase"/>
</dbReference>
<dbReference type="Proteomes" id="UP000186040">
    <property type="component" value="Unassembled WGS sequence"/>
</dbReference>
<keyword evidence="5" id="KW-1185">Reference proteome</keyword>
<reference evidence="4 5" key="1">
    <citation type="submission" date="2016-10" db="EMBL/GenBank/DDBJ databases">
        <title>The Draft Genome Sequence of Actinokineospora bangkokensis 44EHWT reveals the biosynthetic pathway of antifungal compounds Thailandins with unusual extender unit butylmalonyl-CoA.</title>
        <authorList>
            <person name="Greule A."/>
            <person name="Intra B."/>
            <person name="Flemming S."/>
            <person name="Rommel M.G."/>
            <person name="Panbangred W."/>
            <person name="Bechthold A."/>
        </authorList>
    </citation>
    <scope>NUCLEOTIDE SEQUENCE [LARGE SCALE GENOMIC DNA]</scope>
    <source>
        <strain evidence="4 5">44EHW</strain>
    </source>
</reference>
<dbReference type="GO" id="GO:0006144">
    <property type="term" value="P:purine nucleobase metabolic process"/>
    <property type="evidence" value="ECO:0007669"/>
    <property type="project" value="UniProtKB-KW"/>
</dbReference>
<comment type="catalytic activity">
    <reaction evidence="2">
        <text>allantoate + H2O = (S)-ureidoglycolate + urea</text>
        <dbReference type="Rhea" id="RHEA:11016"/>
        <dbReference type="ChEBI" id="CHEBI:15377"/>
        <dbReference type="ChEBI" id="CHEBI:16199"/>
        <dbReference type="ChEBI" id="CHEBI:17536"/>
        <dbReference type="ChEBI" id="CHEBI:57296"/>
        <dbReference type="EC" id="3.5.3.4"/>
    </reaction>
</comment>